<dbReference type="InterPro" id="IPR032806">
    <property type="entry name" value="YbfD_N"/>
</dbReference>
<dbReference type="Proteomes" id="UP000028483">
    <property type="component" value="Unassembled WGS sequence"/>
</dbReference>
<dbReference type="AlphaFoldDB" id="A0A077P8Y1"/>
<gene>
    <name evidence="4" type="primary">yhhI</name>
    <name evidence="4" type="ORF">XBO1_2140019</name>
</gene>
<feature type="domain" description="Transposase IS4-like" evidence="2">
    <location>
        <begin position="103"/>
        <end position="339"/>
    </location>
</feature>
<dbReference type="PANTHER" id="PTHR30298">
    <property type="entry name" value="H REPEAT-ASSOCIATED PREDICTED TRANSPOSASE"/>
    <property type="match status" value="1"/>
</dbReference>
<dbReference type="NCBIfam" id="NF033564">
    <property type="entry name" value="transpos_ISAs1"/>
    <property type="match status" value="1"/>
</dbReference>
<dbReference type="EMBL" id="CBSX010000129">
    <property type="protein sequence ID" value="CDH06171.1"/>
    <property type="molecule type" value="Genomic_DNA"/>
</dbReference>
<dbReference type="RefSeq" id="WP_038257042.1">
    <property type="nucleotide sequence ID" value="NZ_CAWLUU010000185.1"/>
</dbReference>
<evidence type="ECO:0000259" key="3">
    <source>
        <dbReference type="Pfam" id="PF13808"/>
    </source>
</evidence>
<organism evidence="4">
    <name type="scientific">Xenorhabdus bovienii str. oregonense</name>
    <dbReference type="NCBI Taxonomy" id="1398202"/>
    <lineage>
        <taxon>Bacteria</taxon>
        <taxon>Pseudomonadati</taxon>
        <taxon>Pseudomonadota</taxon>
        <taxon>Gammaproteobacteria</taxon>
        <taxon>Enterobacterales</taxon>
        <taxon>Morganellaceae</taxon>
        <taxon>Xenorhabdus</taxon>
    </lineage>
</organism>
<name>A0A077P8Y1_XENBV</name>
<proteinExistence type="inferred from homology"/>
<dbReference type="InterPro" id="IPR002559">
    <property type="entry name" value="Transposase_11"/>
</dbReference>
<dbReference type="GO" id="GO:0006313">
    <property type="term" value="P:DNA transposition"/>
    <property type="evidence" value="ECO:0007669"/>
    <property type="project" value="InterPro"/>
</dbReference>
<dbReference type="PANTHER" id="PTHR30298:SF0">
    <property type="entry name" value="PROTEIN YBFL-RELATED"/>
    <property type="match status" value="1"/>
</dbReference>
<comment type="similarity">
    <text evidence="1">Belongs to the transposase 11 family.</text>
</comment>
<evidence type="ECO:0000259" key="2">
    <source>
        <dbReference type="Pfam" id="PF01609"/>
    </source>
</evidence>
<dbReference type="Pfam" id="PF13808">
    <property type="entry name" value="DDE_Tnp_1_assoc"/>
    <property type="match status" value="1"/>
</dbReference>
<dbReference type="InterPro" id="IPR051698">
    <property type="entry name" value="Transposase_11-like"/>
</dbReference>
<reference evidence="4" key="1">
    <citation type="submission" date="2013-07" db="EMBL/GenBank/DDBJ databases">
        <title>Sub-species coevolution in mutualistic symbiosis.</title>
        <authorList>
            <person name="Murfin K."/>
            <person name="Klassen J."/>
            <person name="Lee M."/>
            <person name="Forst S."/>
            <person name="Stock P."/>
            <person name="Goodrich-Blair H."/>
        </authorList>
    </citation>
    <scope>NUCLEOTIDE SEQUENCE [LARGE SCALE GENOMIC DNA]</scope>
    <source>
        <strain evidence="4">Oregonense</strain>
    </source>
</reference>
<dbReference type="Pfam" id="PF01609">
    <property type="entry name" value="DDE_Tnp_1"/>
    <property type="match status" value="1"/>
</dbReference>
<protein>
    <submittedName>
        <fullName evidence="4">H repeat-associated protein YhhI</fullName>
    </submittedName>
</protein>
<dbReference type="GO" id="GO:0004803">
    <property type="term" value="F:transposase activity"/>
    <property type="evidence" value="ECO:0007669"/>
    <property type="project" value="InterPro"/>
</dbReference>
<accession>A0A077P8Y1</accession>
<dbReference type="InterPro" id="IPR047647">
    <property type="entry name" value="ISAs1_transpos"/>
</dbReference>
<evidence type="ECO:0000256" key="1">
    <source>
        <dbReference type="ARBA" id="ARBA00010075"/>
    </source>
</evidence>
<comment type="caution">
    <text evidence="4">The sequence shown here is derived from an EMBL/GenBank/DDBJ whole genome shotgun (WGS) entry which is preliminary data.</text>
</comment>
<sequence>MEFDAFSQYFGEINDPRQSAKISYPLFDVLFLTMCAVLTGAEGWEDIEDFGNMRHHWLQEKGFFQTGLPVHDTIARIISRLDPVQFQRCFIRWTQAVSERTEGEIIAIDGKALRSTGNWHQRLSPIHMVSAFATANGVVMGQLKTEKKSNEITAIPKLIDLLDIKGCLVTLDAMGCQTNIAKKIIAQGGDYLLAVKDNQATLHRAVKQALSTQVTAVSQPENVSIEQSHGRIELREYHVFPAGELAAQFPEWKGLKSLGVAMRYRLDKKSKKESLNYHYYISSAALETDRFKAAVRGHWGIENRVHWVLDVSMNEDACAIRRGNGAEILAGMRHLSLNMLRAETSIKASIRRKTNMANMSSEYLDKVLIVGFQVLGEK</sequence>
<dbReference type="GO" id="GO:0003677">
    <property type="term" value="F:DNA binding"/>
    <property type="evidence" value="ECO:0007669"/>
    <property type="project" value="InterPro"/>
</dbReference>
<feature type="domain" description="H repeat-associated protein N-terminal" evidence="3">
    <location>
        <begin position="8"/>
        <end position="94"/>
    </location>
</feature>
<evidence type="ECO:0000313" key="4">
    <source>
        <dbReference type="EMBL" id="CDH06171.1"/>
    </source>
</evidence>
<dbReference type="HOGENOM" id="CLU_046404_0_1_6"/>